<organism evidence="1 2">
    <name type="scientific">Phanerochaete sordida</name>
    <dbReference type="NCBI Taxonomy" id="48140"/>
    <lineage>
        <taxon>Eukaryota</taxon>
        <taxon>Fungi</taxon>
        <taxon>Dikarya</taxon>
        <taxon>Basidiomycota</taxon>
        <taxon>Agaricomycotina</taxon>
        <taxon>Agaricomycetes</taxon>
        <taxon>Polyporales</taxon>
        <taxon>Phanerochaetaceae</taxon>
        <taxon>Phanerochaete</taxon>
    </lineage>
</organism>
<comment type="caution">
    <text evidence="1">The sequence shown here is derived from an EMBL/GenBank/DDBJ whole genome shotgun (WGS) entry which is preliminary data.</text>
</comment>
<dbReference type="OrthoDB" id="2797114at2759"/>
<dbReference type="Gene3D" id="3.60.130.30">
    <property type="match status" value="1"/>
</dbReference>
<dbReference type="EMBL" id="BPQB01000086">
    <property type="protein sequence ID" value="GJE98385.1"/>
    <property type="molecule type" value="Genomic_DNA"/>
</dbReference>
<accession>A0A9P3GRY4</accession>
<protein>
    <submittedName>
        <fullName evidence="1">Uncharacterized protein</fullName>
    </submittedName>
</protein>
<gene>
    <name evidence="1" type="ORF">PsYK624_146140</name>
</gene>
<evidence type="ECO:0000313" key="2">
    <source>
        <dbReference type="Proteomes" id="UP000703269"/>
    </source>
</evidence>
<dbReference type="Proteomes" id="UP000703269">
    <property type="component" value="Unassembled WGS sequence"/>
</dbReference>
<sequence>MKSFSNAAFAFYAPKLYHYYCETLQKLYDHHPNLGPPFYGSIWPSESGSGDAACLSALHNDHNNLAFGWCAIQPVGDFDNTTGGHLILQQFGIVAEFPAGTACLLPSAVIKHGNTPLLQAEQTRKSLVSYAAGGLFRWVEYGFRTWKQFAAAEPVRSKQVWAQRRRERPKFALSLFSKVEELVHDHRHVFGL</sequence>
<dbReference type="AlphaFoldDB" id="A0A9P3GRY4"/>
<keyword evidence="2" id="KW-1185">Reference proteome</keyword>
<name>A0A9P3GRY4_9APHY</name>
<evidence type="ECO:0000313" key="1">
    <source>
        <dbReference type="EMBL" id="GJE98385.1"/>
    </source>
</evidence>
<proteinExistence type="predicted"/>
<reference evidence="1 2" key="1">
    <citation type="submission" date="2021-08" db="EMBL/GenBank/DDBJ databases">
        <title>Draft Genome Sequence of Phanerochaete sordida strain YK-624.</title>
        <authorList>
            <person name="Mori T."/>
            <person name="Dohra H."/>
            <person name="Suzuki T."/>
            <person name="Kawagishi H."/>
            <person name="Hirai H."/>
        </authorList>
    </citation>
    <scope>NUCLEOTIDE SEQUENCE [LARGE SCALE GENOMIC DNA]</scope>
    <source>
        <strain evidence="1 2">YK-624</strain>
    </source>
</reference>